<dbReference type="SUPFAM" id="SSF53955">
    <property type="entry name" value="Lysozyme-like"/>
    <property type="match status" value="1"/>
</dbReference>
<dbReference type="Gene3D" id="1.10.530.10">
    <property type="match status" value="1"/>
</dbReference>
<comment type="caution">
    <text evidence="2">The sequence shown here is derived from an EMBL/GenBank/DDBJ whole genome shotgun (WGS) entry which is preliminary data.</text>
</comment>
<feature type="domain" description="Transglycosylase SLT" evidence="1">
    <location>
        <begin position="165"/>
        <end position="277"/>
    </location>
</feature>
<dbReference type="EMBL" id="MGEL01000017">
    <property type="protein sequence ID" value="OGL83391.1"/>
    <property type="molecule type" value="Genomic_DNA"/>
</dbReference>
<evidence type="ECO:0000259" key="1">
    <source>
        <dbReference type="Pfam" id="PF01464"/>
    </source>
</evidence>
<dbReference type="AlphaFoldDB" id="A0A1F7UYP9"/>
<name>A0A1F7UYP9_9BACT</name>
<sequence length="574" mass="64132">MLYKDIAVGDVAKAAGKRVVRGAKEVARLGGKAAKAVQDAHLGEKAAKAASAAHRVNRPLYGAEGTGLAVGAIVSGGVEEVRAHSRQHILEEAGEEVERRESADIAENAPEFQEQIDEKSTRELKNEYRIAKDRYATLPVEGHEELTRFVFAQRIIGESDLPAYLKETLPYVPFQESKYRTDLVSRTGARGAWQFMSDTARHNGLRVSRPRVDERLDFELATRAAVRYYTNIYDTLSQDEHYRTIEKKYALSPEALIGPATINAYQCGEGHFKKMFKILANSSEYGLSERDIEQVAEAGTGGLYTYITTRYRREYVRWQKEFRSGRKYGRESGGYVFSIEAFKQFDSGVRIEDDDGAVQGQSLVGLAASAAVAAAVYGALKRNDLMSRRTFLRASGKTAVAGLAGAVGGLFESKAGLIKHLFELMERQNQGEEGVSEPMADEDDRAVHAAEDIGRLAQELEKLHATEVGRVAERARSNDISRHGWKGEYIHNNYPKNQWMGDAAYVLYQETNEPVYLRLAEFYYRSARFLAQAQQEGRRGFALPSEGMGRVEIRLSYCDDALSVIEEMSRERTE</sequence>
<reference evidence="2 3" key="1">
    <citation type="journal article" date="2016" name="Nat. Commun.">
        <title>Thousands of microbial genomes shed light on interconnected biogeochemical processes in an aquifer system.</title>
        <authorList>
            <person name="Anantharaman K."/>
            <person name="Brown C.T."/>
            <person name="Hug L.A."/>
            <person name="Sharon I."/>
            <person name="Castelle C.J."/>
            <person name="Probst A.J."/>
            <person name="Thomas B.C."/>
            <person name="Singh A."/>
            <person name="Wilkins M.J."/>
            <person name="Karaoz U."/>
            <person name="Brodie E.L."/>
            <person name="Williams K.H."/>
            <person name="Hubbard S.S."/>
            <person name="Banfield J.F."/>
        </authorList>
    </citation>
    <scope>NUCLEOTIDE SEQUENCE [LARGE SCALE GENOMIC DNA]</scope>
</reference>
<dbReference type="InterPro" id="IPR023346">
    <property type="entry name" value="Lysozyme-like_dom_sf"/>
</dbReference>
<organism evidence="2 3">
    <name type="scientific">Candidatus Uhrbacteria bacterium RIFCSPLOWO2_01_FULL_53_9</name>
    <dbReference type="NCBI Taxonomy" id="1802403"/>
    <lineage>
        <taxon>Bacteria</taxon>
        <taxon>Candidatus Uhriibacteriota</taxon>
    </lineage>
</organism>
<gene>
    <name evidence="2" type="ORF">A3B32_02415</name>
</gene>
<protein>
    <recommendedName>
        <fullName evidence="1">Transglycosylase SLT domain-containing protein</fullName>
    </recommendedName>
</protein>
<dbReference type="InterPro" id="IPR008258">
    <property type="entry name" value="Transglycosylase_SLT_dom_1"/>
</dbReference>
<accession>A0A1F7UYP9</accession>
<dbReference type="Proteomes" id="UP000176932">
    <property type="component" value="Unassembled WGS sequence"/>
</dbReference>
<evidence type="ECO:0000313" key="3">
    <source>
        <dbReference type="Proteomes" id="UP000176932"/>
    </source>
</evidence>
<proteinExistence type="predicted"/>
<evidence type="ECO:0000313" key="2">
    <source>
        <dbReference type="EMBL" id="OGL83391.1"/>
    </source>
</evidence>
<dbReference type="Pfam" id="PF01464">
    <property type="entry name" value="SLT"/>
    <property type="match status" value="1"/>
</dbReference>